<evidence type="ECO:0000313" key="3">
    <source>
        <dbReference type="Proteomes" id="UP000264006"/>
    </source>
</evidence>
<dbReference type="EMBL" id="CP031165">
    <property type="protein sequence ID" value="AXV07454.1"/>
    <property type="molecule type" value="Genomic_DNA"/>
</dbReference>
<accession>A0A346XZ07</accession>
<name>A0A346XZ07_9ACTN</name>
<dbReference type="KEGG" id="euz:DVS28_a2775"/>
<organism evidence="2 3">
    <name type="scientific">Euzebya pacifica</name>
    <dbReference type="NCBI Taxonomy" id="1608957"/>
    <lineage>
        <taxon>Bacteria</taxon>
        <taxon>Bacillati</taxon>
        <taxon>Actinomycetota</taxon>
        <taxon>Nitriliruptoria</taxon>
        <taxon>Euzebyales</taxon>
    </lineage>
</organism>
<dbReference type="AlphaFoldDB" id="A0A346XZ07"/>
<reference evidence="2 3" key="1">
    <citation type="submission" date="2018-09" db="EMBL/GenBank/DDBJ databases">
        <title>Complete genome sequence of Euzebya sp. DY32-46 isolated from seawater of Pacific Ocean.</title>
        <authorList>
            <person name="Xu L."/>
            <person name="Wu Y.-H."/>
            <person name="Xu X.-W."/>
        </authorList>
    </citation>
    <scope>NUCLEOTIDE SEQUENCE [LARGE SCALE GENOMIC DNA]</scope>
    <source>
        <strain evidence="2 3">DY32-46</strain>
    </source>
</reference>
<feature type="domain" description="DUF6504" evidence="1">
    <location>
        <begin position="4"/>
        <end position="97"/>
    </location>
</feature>
<dbReference type="Pfam" id="PF20114">
    <property type="entry name" value="DUF6504"/>
    <property type="match status" value="1"/>
</dbReference>
<gene>
    <name evidence="2" type="ORF">DVS28_a2775</name>
</gene>
<proteinExistence type="predicted"/>
<evidence type="ECO:0000313" key="2">
    <source>
        <dbReference type="EMBL" id="AXV07454.1"/>
    </source>
</evidence>
<keyword evidence="3" id="KW-1185">Reference proteome</keyword>
<dbReference type="InterPro" id="IPR045443">
    <property type="entry name" value="DUF6504"/>
</dbReference>
<sequence length="99" mass="11295">MATMTKRYREAVTVETEAVSVEIDGAQPPPTGFTWRGGRYRILTVLGHWREDAAYWSGGGVEVPQRDLWRVEAQNGSPSRGIYELVAEDGQWRLDRVWD</sequence>
<protein>
    <recommendedName>
        <fullName evidence="1">DUF6504 domain-containing protein</fullName>
    </recommendedName>
</protein>
<dbReference type="OrthoDB" id="5243842at2"/>
<dbReference type="Proteomes" id="UP000264006">
    <property type="component" value="Chromosome"/>
</dbReference>
<evidence type="ECO:0000259" key="1">
    <source>
        <dbReference type="Pfam" id="PF20114"/>
    </source>
</evidence>